<sequence length="490" mass="55586">MPPKRKTQVAVEEPYPYEFFGPPGALAVSLGLPLVCYVLAFSCNGVSGCPAPALLHPSTLTLETLKQQVAWPGFSGLLNTKTVIATFGYYLLNLTLYALLPASEVDGTELVSGGRLKYRFNAFSSSIFVMVILAAGTVVEGADFAVWTFISENYIQLLTTNVLIAFFLAVYVYVASFSVRMPNKDMRELAEAGHSGNIIYDWFKGRELNPRITLPLFGEVDIKSFMELRPGLLGWIILDCAFIAQQYRTFGYITDSILFVTFAQALYVFDSFYMEAAILTTMDITTDGFGFMLSFGDLAWLPFTYSVQTRYLAHYPLELGWWLGPILAVQGLGYVMFRSVNNEKNRFRTNPKDPKISHLKYIQTEVGSKLLITGWWGRARHINYLADWFMSWAFVLPTGIAGYVIKSALKEPITATQSTAIFDRQITGRYRVQADAEGWGMLISYFFILYFAVLLIHRERRDDEKCRRKYGKDWEKYCEIVPYRIVPGIY</sequence>
<dbReference type="GO" id="GO:0005789">
    <property type="term" value="C:endoplasmic reticulum membrane"/>
    <property type="evidence" value="ECO:0007669"/>
    <property type="project" value="TreeGrafter"/>
</dbReference>
<dbReference type="PANTHER" id="PTHR21257">
    <property type="entry name" value="DELTA(14)-STEROL REDUCTASE"/>
    <property type="match status" value="1"/>
</dbReference>
<dbReference type="EMBL" id="MU003692">
    <property type="protein sequence ID" value="KAF2817080.1"/>
    <property type="molecule type" value="Genomic_DNA"/>
</dbReference>
<feature type="transmembrane region" description="Helical" evidence="13">
    <location>
        <begin position="162"/>
        <end position="179"/>
    </location>
</feature>
<evidence type="ECO:0000256" key="9">
    <source>
        <dbReference type="ARBA" id="ARBA00023098"/>
    </source>
</evidence>
<reference evidence="16" key="3">
    <citation type="submission" date="2025-04" db="UniProtKB">
        <authorList>
            <consortium name="RefSeq"/>
        </authorList>
    </citation>
    <scope>IDENTIFICATION</scope>
    <source>
        <strain evidence="16">CBS 304.34</strain>
    </source>
</reference>
<evidence type="ECO:0000256" key="3">
    <source>
        <dbReference type="ARBA" id="ARBA00022516"/>
    </source>
</evidence>
<keyword evidence="9 13" id="KW-0443">Lipid metabolism</keyword>
<feature type="transmembrane region" description="Helical" evidence="13">
    <location>
        <begin position="385"/>
        <end position="405"/>
    </location>
</feature>
<keyword evidence="12 13" id="KW-0753">Steroid metabolism</keyword>
<dbReference type="PROSITE" id="PS01017">
    <property type="entry name" value="STEROL_REDUCT_1"/>
    <property type="match status" value="1"/>
</dbReference>
<keyword evidence="4 13" id="KW-0812">Transmembrane</keyword>
<evidence type="ECO:0000313" key="14">
    <source>
        <dbReference type="EMBL" id="KAF2817080.1"/>
    </source>
</evidence>
<keyword evidence="10 13" id="KW-0472">Membrane</keyword>
<keyword evidence="3 13" id="KW-0444">Lipid biosynthesis</keyword>
<comment type="similarity">
    <text evidence="2 13">Belongs to the ERG4/ERG24 family.</text>
</comment>
<dbReference type="PANTHER" id="PTHR21257:SF52">
    <property type="entry name" value="DELTA(14)-STEROL REDUCTASE TM7SF2"/>
    <property type="match status" value="1"/>
</dbReference>
<keyword evidence="5 13" id="KW-0752">Steroid biosynthesis</keyword>
<keyword evidence="6 13" id="KW-1133">Transmembrane helix</keyword>
<dbReference type="Gene3D" id="1.20.120.1630">
    <property type="match status" value="1"/>
</dbReference>
<feature type="transmembrane region" description="Helical" evidence="13">
    <location>
        <begin position="319"/>
        <end position="337"/>
    </location>
</feature>
<feature type="transmembrane region" description="Helical" evidence="13">
    <location>
        <begin position="127"/>
        <end position="150"/>
    </location>
</feature>
<evidence type="ECO:0000256" key="10">
    <source>
        <dbReference type="ARBA" id="ARBA00023136"/>
    </source>
</evidence>
<dbReference type="PROSITE" id="PS01018">
    <property type="entry name" value="STEROL_REDUCT_2"/>
    <property type="match status" value="1"/>
</dbReference>
<organism evidence="14">
    <name type="scientific">Mytilinidion resinicola</name>
    <dbReference type="NCBI Taxonomy" id="574789"/>
    <lineage>
        <taxon>Eukaryota</taxon>
        <taxon>Fungi</taxon>
        <taxon>Dikarya</taxon>
        <taxon>Ascomycota</taxon>
        <taxon>Pezizomycotina</taxon>
        <taxon>Dothideomycetes</taxon>
        <taxon>Pleosporomycetidae</taxon>
        <taxon>Mytilinidiales</taxon>
        <taxon>Mytilinidiaceae</taxon>
        <taxon>Mytilinidion</taxon>
    </lineage>
</organism>
<evidence type="ECO:0000256" key="8">
    <source>
        <dbReference type="ARBA" id="ARBA00023011"/>
    </source>
</evidence>
<dbReference type="RefSeq" id="XP_033584044.1">
    <property type="nucleotide sequence ID" value="XM_033718553.1"/>
</dbReference>
<dbReference type="GO" id="GO:0006696">
    <property type="term" value="P:ergosterol biosynthetic process"/>
    <property type="evidence" value="ECO:0007669"/>
    <property type="project" value="TreeGrafter"/>
</dbReference>
<gene>
    <name evidence="14 16" type="ORF">BDZ99DRAFT_456877</name>
</gene>
<reference evidence="14 16" key="1">
    <citation type="journal article" date="2020" name="Stud. Mycol.">
        <title>101 Dothideomycetes genomes: a test case for predicting lifestyles and emergence of pathogens.</title>
        <authorList>
            <person name="Haridas S."/>
            <person name="Albert R."/>
            <person name="Binder M."/>
            <person name="Bloem J."/>
            <person name="Labutti K."/>
            <person name="Salamov A."/>
            <person name="Andreopoulos B."/>
            <person name="Baker S."/>
            <person name="Barry K."/>
            <person name="Bills G."/>
            <person name="Bluhm B."/>
            <person name="Cannon C."/>
            <person name="Castanera R."/>
            <person name="Culley D."/>
            <person name="Daum C."/>
            <person name="Ezra D."/>
            <person name="Gonzalez J."/>
            <person name="Henrissat B."/>
            <person name="Kuo A."/>
            <person name="Liang C."/>
            <person name="Lipzen A."/>
            <person name="Lutzoni F."/>
            <person name="Magnuson J."/>
            <person name="Mondo S."/>
            <person name="Nolan M."/>
            <person name="Ohm R."/>
            <person name="Pangilinan J."/>
            <person name="Park H.-J."/>
            <person name="Ramirez L."/>
            <person name="Alfaro M."/>
            <person name="Sun H."/>
            <person name="Tritt A."/>
            <person name="Yoshinaga Y."/>
            <person name="Zwiers L.-H."/>
            <person name="Turgeon B."/>
            <person name="Goodwin S."/>
            <person name="Spatafora J."/>
            <person name="Crous P."/>
            <person name="Grigoriev I."/>
        </authorList>
    </citation>
    <scope>NUCLEOTIDE SEQUENCE</scope>
    <source>
        <strain evidence="14 16">CBS 304.34</strain>
    </source>
</reference>
<evidence type="ECO:0000256" key="5">
    <source>
        <dbReference type="ARBA" id="ARBA00022955"/>
    </source>
</evidence>
<comment type="subcellular location">
    <subcellularLocation>
        <location evidence="1">Membrane</location>
        <topology evidence="1">Multi-pass membrane protein</topology>
    </subcellularLocation>
</comment>
<evidence type="ECO:0000313" key="16">
    <source>
        <dbReference type="RefSeq" id="XP_033584044.1"/>
    </source>
</evidence>
<dbReference type="InterPro" id="IPR001171">
    <property type="entry name" value="ERG24_DHCR-like"/>
</dbReference>
<evidence type="ECO:0000256" key="13">
    <source>
        <dbReference type="RuleBase" id="RU369120"/>
    </source>
</evidence>
<keyword evidence="11 13" id="KW-1207">Sterol metabolism</keyword>
<dbReference type="InterPro" id="IPR018083">
    <property type="entry name" value="Sterol_reductase_CS"/>
</dbReference>
<keyword evidence="7 13" id="KW-0560">Oxidoreductase</keyword>
<feature type="transmembrane region" description="Helical" evidence="13">
    <location>
        <begin position="20"/>
        <end position="40"/>
    </location>
</feature>
<keyword evidence="15" id="KW-1185">Reference proteome</keyword>
<evidence type="ECO:0000256" key="7">
    <source>
        <dbReference type="ARBA" id="ARBA00023002"/>
    </source>
</evidence>
<proteinExistence type="inferred from homology"/>
<dbReference type="GO" id="GO:0050613">
    <property type="term" value="F:Delta14-sterol reductase activity"/>
    <property type="evidence" value="ECO:0007669"/>
    <property type="project" value="TreeGrafter"/>
</dbReference>
<dbReference type="GeneID" id="54459446"/>
<evidence type="ECO:0000256" key="4">
    <source>
        <dbReference type="ARBA" id="ARBA00022692"/>
    </source>
</evidence>
<evidence type="ECO:0000313" key="15">
    <source>
        <dbReference type="Proteomes" id="UP000504636"/>
    </source>
</evidence>
<accession>A0A6A6Z7V0</accession>
<feature type="transmembrane region" description="Helical" evidence="13">
    <location>
        <begin position="439"/>
        <end position="457"/>
    </location>
</feature>
<keyword evidence="8 13" id="KW-0756">Sterol biosynthesis</keyword>
<protein>
    <recommendedName>
        <fullName evidence="13">Delta(14)-sterol reductase</fullName>
    </recommendedName>
    <alternativeName>
        <fullName evidence="13">C-14 sterol reductase</fullName>
    </alternativeName>
    <alternativeName>
        <fullName evidence="13">Sterol C14-reductase</fullName>
    </alternativeName>
</protein>
<dbReference type="Proteomes" id="UP000504636">
    <property type="component" value="Unplaced"/>
</dbReference>
<evidence type="ECO:0000256" key="2">
    <source>
        <dbReference type="ARBA" id="ARBA00005402"/>
    </source>
</evidence>
<evidence type="ECO:0000256" key="1">
    <source>
        <dbReference type="ARBA" id="ARBA00004141"/>
    </source>
</evidence>
<name>A0A6A6Z7V0_9PEZI</name>
<feature type="transmembrane region" description="Helical" evidence="13">
    <location>
        <begin position="256"/>
        <end position="276"/>
    </location>
</feature>
<dbReference type="OrthoDB" id="10262235at2759"/>
<dbReference type="AlphaFoldDB" id="A0A6A6Z7V0"/>
<evidence type="ECO:0000256" key="12">
    <source>
        <dbReference type="ARBA" id="ARBA00023221"/>
    </source>
</evidence>
<dbReference type="Pfam" id="PF01222">
    <property type="entry name" value="ERG4_ERG24"/>
    <property type="match status" value="1"/>
</dbReference>
<evidence type="ECO:0000256" key="6">
    <source>
        <dbReference type="ARBA" id="ARBA00022989"/>
    </source>
</evidence>
<reference evidence="16" key="2">
    <citation type="submission" date="2020-04" db="EMBL/GenBank/DDBJ databases">
        <authorList>
            <consortium name="NCBI Genome Project"/>
        </authorList>
    </citation>
    <scope>NUCLEOTIDE SEQUENCE</scope>
    <source>
        <strain evidence="16">CBS 304.34</strain>
    </source>
</reference>
<evidence type="ECO:0000256" key="11">
    <source>
        <dbReference type="ARBA" id="ARBA00023166"/>
    </source>
</evidence>